<protein>
    <recommendedName>
        <fullName evidence="6">Bifunctional inhibitor/plant lipid transfer protein/seed storage helical domain-containing protein</fullName>
    </recommendedName>
</protein>
<keyword evidence="8" id="KW-1185">Reference proteome</keyword>
<comment type="similarity">
    <text evidence="1">Belongs to the plant LTP family.</text>
</comment>
<evidence type="ECO:0000313" key="7">
    <source>
        <dbReference type="EMBL" id="KMZ65292.1"/>
    </source>
</evidence>
<sequence>MAAKNKIKNKNVLMICMVLWVTIASWIVCIASAQPQPTCLPKLLPCQPFLHNTSPPPESCCIPLLDLMDNDPDCFCAIFSNKDFLETFNVTKKEAFNLPNLCGHAADGSSCKADGTSQPPGNVYNFIGRCIISKNISSFNSNYISGSLEEPSHSTPTSVSAASGGGYLQVQALLFGWIASIATAALL</sequence>
<dbReference type="PANTHER" id="PTHR33044">
    <property type="entry name" value="BIFUNCTIONAL INHIBITOR/LIPID-TRANSFER PROTEIN/SEED STORAGE 2S ALBUMIN SUPERFAMILY PROTEIN-RELATED"/>
    <property type="match status" value="1"/>
</dbReference>
<dbReference type="OrthoDB" id="690947at2759"/>
<feature type="chain" id="PRO_5005527398" description="Bifunctional inhibitor/plant lipid transfer protein/seed storage helical domain-containing protein" evidence="5">
    <location>
        <begin position="34"/>
        <end position="187"/>
    </location>
</feature>
<name>A0A0K9PAL8_ZOSMR</name>
<evidence type="ECO:0000256" key="5">
    <source>
        <dbReference type="SAM" id="SignalP"/>
    </source>
</evidence>
<evidence type="ECO:0000256" key="1">
    <source>
        <dbReference type="ARBA" id="ARBA00009748"/>
    </source>
</evidence>
<organism evidence="7 8">
    <name type="scientific">Zostera marina</name>
    <name type="common">Eelgrass</name>
    <dbReference type="NCBI Taxonomy" id="29655"/>
    <lineage>
        <taxon>Eukaryota</taxon>
        <taxon>Viridiplantae</taxon>
        <taxon>Streptophyta</taxon>
        <taxon>Embryophyta</taxon>
        <taxon>Tracheophyta</taxon>
        <taxon>Spermatophyta</taxon>
        <taxon>Magnoliopsida</taxon>
        <taxon>Liliopsida</taxon>
        <taxon>Zosteraceae</taxon>
        <taxon>Zostera</taxon>
    </lineage>
</organism>
<feature type="signal peptide" evidence="5">
    <location>
        <begin position="1"/>
        <end position="33"/>
    </location>
</feature>
<evidence type="ECO:0000256" key="4">
    <source>
        <dbReference type="ARBA" id="ARBA00023180"/>
    </source>
</evidence>
<dbReference type="InterPro" id="IPR043325">
    <property type="entry name" value="LTSS"/>
</dbReference>
<keyword evidence="2 5" id="KW-0732">Signal</keyword>
<evidence type="ECO:0000313" key="8">
    <source>
        <dbReference type="Proteomes" id="UP000036987"/>
    </source>
</evidence>
<reference evidence="8" key="1">
    <citation type="journal article" date="2016" name="Nature">
        <title>The genome of the seagrass Zostera marina reveals angiosperm adaptation to the sea.</title>
        <authorList>
            <person name="Olsen J.L."/>
            <person name="Rouze P."/>
            <person name="Verhelst B."/>
            <person name="Lin Y.-C."/>
            <person name="Bayer T."/>
            <person name="Collen J."/>
            <person name="Dattolo E."/>
            <person name="De Paoli E."/>
            <person name="Dittami S."/>
            <person name="Maumus F."/>
            <person name="Michel G."/>
            <person name="Kersting A."/>
            <person name="Lauritano C."/>
            <person name="Lohaus R."/>
            <person name="Toepel M."/>
            <person name="Tonon T."/>
            <person name="Vanneste K."/>
            <person name="Amirebrahimi M."/>
            <person name="Brakel J."/>
            <person name="Bostroem C."/>
            <person name="Chovatia M."/>
            <person name="Grimwood J."/>
            <person name="Jenkins J.W."/>
            <person name="Jueterbock A."/>
            <person name="Mraz A."/>
            <person name="Stam W.T."/>
            <person name="Tice H."/>
            <person name="Bornberg-Bauer E."/>
            <person name="Green P.J."/>
            <person name="Pearson G.A."/>
            <person name="Procaccini G."/>
            <person name="Duarte C.M."/>
            <person name="Schmutz J."/>
            <person name="Reusch T.B.H."/>
            <person name="Van de Peer Y."/>
        </authorList>
    </citation>
    <scope>NUCLEOTIDE SEQUENCE [LARGE SCALE GENOMIC DNA]</scope>
    <source>
        <strain evidence="8">cv. Finnish</strain>
    </source>
</reference>
<gene>
    <name evidence="7" type="ORF">ZOSMA_32G00770</name>
</gene>
<dbReference type="CDD" id="cd00010">
    <property type="entry name" value="AAI_LTSS"/>
    <property type="match status" value="1"/>
</dbReference>
<dbReference type="STRING" id="29655.A0A0K9PAL8"/>
<evidence type="ECO:0000256" key="2">
    <source>
        <dbReference type="ARBA" id="ARBA00022729"/>
    </source>
</evidence>
<proteinExistence type="inferred from homology"/>
<dbReference type="Proteomes" id="UP000036987">
    <property type="component" value="Unassembled WGS sequence"/>
</dbReference>
<evidence type="ECO:0000259" key="6">
    <source>
        <dbReference type="Pfam" id="PF14368"/>
    </source>
</evidence>
<dbReference type="Gene3D" id="1.10.110.10">
    <property type="entry name" value="Plant lipid-transfer and hydrophobic proteins"/>
    <property type="match status" value="1"/>
</dbReference>
<feature type="domain" description="Bifunctional inhibitor/plant lipid transfer protein/seed storage helical" evidence="6">
    <location>
        <begin position="32"/>
        <end position="111"/>
    </location>
</feature>
<evidence type="ECO:0000256" key="3">
    <source>
        <dbReference type="ARBA" id="ARBA00023157"/>
    </source>
</evidence>
<dbReference type="Pfam" id="PF14368">
    <property type="entry name" value="LTP_2"/>
    <property type="match status" value="1"/>
</dbReference>
<comment type="caution">
    <text evidence="7">The sequence shown here is derived from an EMBL/GenBank/DDBJ whole genome shotgun (WGS) entry which is preliminary data.</text>
</comment>
<dbReference type="InterPro" id="IPR036312">
    <property type="entry name" value="Bifun_inhib/LTP/seed_sf"/>
</dbReference>
<dbReference type="EMBL" id="LFYR01001054">
    <property type="protein sequence ID" value="KMZ65292.1"/>
    <property type="molecule type" value="Genomic_DNA"/>
</dbReference>
<accession>A0A0K9PAL8</accession>
<dbReference type="InterPro" id="IPR016140">
    <property type="entry name" value="Bifunc_inhib/LTP/seed_store"/>
</dbReference>
<dbReference type="AlphaFoldDB" id="A0A0K9PAL8"/>
<keyword evidence="4" id="KW-0325">Glycoprotein</keyword>
<dbReference type="SUPFAM" id="SSF47699">
    <property type="entry name" value="Bifunctional inhibitor/lipid-transfer protein/seed storage 2S albumin"/>
    <property type="match status" value="1"/>
</dbReference>
<keyword evidence="3" id="KW-1015">Disulfide bond</keyword>